<gene>
    <name evidence="3" type="ORF">SAMN04487992_1375</name>
</gene>
<proteinExistence type="predicted"/>
<evidence type="ECO:0000256" key="1">
    <source>
        <dbReference type="ARBA" id="ARBA00022801"/>
    </source>
</evidence>
<dbReference type="EMBL" id="FNBD01000037">
    <property type="protein sequence ID" value="SDF58510.1"/>
    <property type="molecule type" value="Genomic_DNA"/>
</dbReference>
<dbReference type="RefSeq" id="WP_083332328.1">
    <property type="nucleotide sequence ID" value="NZ_FNBD01000037.1"/>
</dbReference>
<keyword evidence="1" id="KW-0378">Hydrolase</keyword>
<protein>
    <submittedName>
        <fullName evidence="3">Pimeloyl-ACP methyl ester carboxylesterase</fullName>
    </submittedName>
</protein>
<dbReference type="PRINTS" id="PR00412">
    <property type="entry name" value="EPOXHYDRLASE"/>
</dbReference>
<dbReference type="InterPro" id="IPR000639">
    <property type="entry name" value="Epox_hydrolase-like"/>
</dbReference>
<sequence length="288" mass="32362">MLQNIDIENKIFIEVEDQGIGPVIILIHGWPVTSYHWRKNIPELNKAGYRTIAITLRGLGGKSSGDGNWEKETLSEEVIKLVDILEISEFAIIGHDWGGTIAYIISMDYSSRIWALIIEEEILPGVNQNIPTPGNKYYPNWHGAFNRQLELAENLVPERESYYYGTFLDASAGPKGIEKDAREVYLKAYVKPECLPATLGYYRTQQEDIKAIHTRKFKTISFPVLAIGGENAMGTAVKDGLDKIMNSQVQFLVVKSAGHYPAEQTPNIVNNKILEFLKIAYSLSKEKG</sequence>
<reference evidence="4" key="1">
    <citation type="submission" date="2016-10" db="EMBL/GenBank/DDBJ databases">
        <authorList>
            <person name="Varghese N."/>
            <person name="Submissions S."/>
        </authorList>
    </citation>
    <scope>NUCLEOTIDE SEQUENCE [LARGE SCALE GENOMIC DNA]</scope>
    <source>
        <strain evidence="4">DSM 24729</strain>
    </source>
</reference>
<dbReference type="InterPro" id="IPR029058">
    <property type="entry name" value="AB_hydrolase_fold"/>
</dbReference>
<dbReference type="Gene3D" id="3.40.50.1820">
    <property type="entry name" value="alpha/beta hydrolase"/>
    <property type="match status" value="1"/>
</dbReference>
<dbReference type="AlphaFoldDB" id="A0A1G7MBG6"/>
<dbReference type="GO" id="GO:0016787">
    <property type="term" value="F:hydrolase activity"/>
    <property type="evidence" value="ECO:0007669"/>
    <property type="project" value="UniProtKB-KW"/>
</dbReference>
<dbReference type="SUPFAM" id="SSF53474">
    <property type="entry name" value="alpha/beta-Hydrolases"/>
    <property type="match status" value="1"/>
</dbReference>
<dbReference type="Proteomes" id="UP000182114">
    <property type="component" value="Unassembled WGS sequence"/>
</dbReference>
<organism evidence="3 4">
    <name type="scientific">Cellulophaga baltica</name>
    <dbReference type="NCBI Taxonomy" id="76594"/>
    <lineage>
        <taxon>Bacteria</taxon>
        <taxon>Pseudomonadati</taxon>
        <taxon>Bacteroidota</taxon>
        <taxon>Flavobacteriia</taxon>
        <taxon>Flavobacteriales</taxon>
        <taxon>Flavobacteriaceae</taxon>
        <taxon>Cellulophaga</taxon>
    </lineage>
</organism>
<dbReference type="Pfam" id="PF00561">
    <property type="entry name" value="Abhydrolase_1"/>
    <property type="match status" value="1"/>
</dbReference>
<accession>A0A1G7MBG6</accession>
<feature type="domain" description="AB hydrolase-1" evidence="2">
    <location>
        <begin position="22"/>
        <end position="261"/>
    </location>
</feature>
<dbReference type="InterPro" id="IPR000073">
    <property type="entry name" value="AB_hydrolase_1"/>
</dbReference>
<evidence type="ECO:0000259" key="2">
    <source>
        <dbReference type="Pfam" id="PF00561"/>
    </source>
</evidence>
<evidence type="ECO:0000313" key="4">
    <source>
        <dbReference type="Proteomes" id="UP000182114"/>
    </source>
</evidence>
<dbReference type="PANTHER" id="PTHR43329">
    <property type="entry name" value="EPOXIDE HYDROLASE"/>
    <property type="match status" value="1"/>
</dbReference>
<name>A0A1G7MBG6_9FLAO</name>
<evidence type="ECO:0000313" key="3">
    <source>
        <dbReference type="EMBL" id="SDF58510.1"/>
    </source>
</evidence>
<keyword evidence="4" id="KW-1185">Reference proteome</keyword>